<gene>
    <name evidence="1" type="ORF">E2C01_061144</name>
</gene>
<organism evidence="1 2">
    <name type="scientific">Portunus trituberculatus</name>
    <name type="common">Swimming crab</name>
    <name type="synonym">Neptunus trituberculatus</name>
    <dbReference type="NCBI Taxonomy" id="210409"/>
    <lineage>
        <taxon>Eukaryota</taxon>
        <taxon>Metazoa</taxon>
        <taxon>Ecdysozoa</taxon>
        <taxon>Arthropoda</taxon>
        <taxon>Crustacea</taxon>
        <taxon>Multicrustacea</taxon>
        <taxon>Malacostraca</taxon>
        <taxon>Eumalacostraca</taxon>
        <taxon>Eucarida</taxon>
        <taxon>Decapoda</taxon>
        <taxon>Pleocyemata</taxon>
        <taxon>Brachyura</taxon>
        <taxon>Eubrachyura</taxon>
        <taxon>Portunoidea</taxon>
        <taxon>Portunidae</taxon>
        <taxon>Portuninae</taxon>
        <taxon>Portunus</taxon>
    </lineage>
</organism>
<dbReference type="Proteomes" id="UP000324222">
    <property type="component" value="Unassembled WGS sequence"/>
</dbReference>
<proteinExistence type="predicted"/>
<comment type="caution">
    <text evidence="1">The sequence shown here is derived from an EMBL/GenBank/DDBJ whole genome shotgun (WGS) entry which is preliminary data.</text>
</comment>
<dbReference type="EMBL" id="VSRR010025594">
    <property type="protein sequence ID" value="MPC66984.1"/>
    <property type="molecule type" value="Genomic_DNA"/>
</dbReference>
<reference evidence="1 2" key="1">
    <citation type="submission" date="2019-05" db="EMBL/GenBank/DDBJ databases">
        <title>Another draft genome of Portunus trituberculatus and its Hox gene families provides insights of decapod evolution.</title>
        <authorList>
            <person name="Jeong J.-H."/>
            <person name="Song I."/>
            <person name="Kim S."/>
            <person name="Choi T."/>
            <person name="Kim D."/>
            <person name="Ryu S."/>
            <person name="Kim W."/>
        </authorList>
    </citation>
    <scope>NUCLEOTIDE SEQUENCE [LARGE SCALE GENOMIC DNA]</scope>
    <source>
        <tissue evidence="1">Muscle</tissue>
    </source>
</reference>
<name>A0A5B7HE95_PORTR</name>
<dbReference type="AlphaFoldDB" id="A0A5B7HE95"/>
<evidence type="ECO:0000313" key="2">
    <source>
        <dbReference type="Proteomes" id="UP000324222"/>
    </source>
</evidence>
<accession>A0A5B7HE95</accession>
<evidence type="ECO:0000313" key="1">
    <source>
        <dbReference type="EMBL" id="MPC66984.1"/>
    </source>
</evidence>
<sequence>MVTPYPASESPSWEGTRNVPRSDCSLVGNPKCLDTSLNFFFINFCNVHHQLWLSSPFTGHPGELAFNFAILHDIEQLVQHPTRIPDRLEESPAFFTFSLPLILRLMLLPSLLRWLLRSQSHFCILSYFSNPSSGSPKAEVAFTSARWGT</sequence>
<keyword evidence="2" id="KW-1185">Reference proteome</keyword>
<protein>
    <submittedName>
        <fullName evidence="1">Uncharacterized protein</fullName>
    </submittedName>
</protein>